<comment type="caution">
    <text evidence="1">The sequence shown here is derived from an EMBL/GenBank/DDBJ whole genome shotgun (WGS) entry which is preliminary data.</text>
</comment>
<sequence>MKSMFVKLLAQKHQPGLLGSNNQLPATWMGPSLSYPFLTSLGLGLAYELEEVYSDSSVTFFSRSLSL</sequence>
<dbReference type="EMBL" id="LKAM01000003">
    <property type="protein sequence ID" value="KUM49369.1"/>
    <property type="molecule type" value="Genomic_DNA"/>
</dbReference>
<organism evidence="1">
    <name type="scientific">Picea glauca</name>
    <name type="common">White spruce</name>
    <name type="synonym">Pinus glauca</name>
    <dbReference type="NCBI Taxonomy" id="3330"/>
    <lineage>
        <taxon>Eukaryota</taxon>
        <taxon>Viridiplantae</taxon>
        <taxon>Streptophyta</taxon>
        <taxon>Embryophyta</taxon>
        <taxon>Tracheophyta</taxon>
        <taxon>Spermatophyta</taxon>
        <taxon>Pinopsida</taxon>
        <taxon>Pinidae</taxon>
        <taxon>Conifers I</taxon>
        <taxon>Pinales</taxon>
        <taxon>Pinaceae</taxon>
        <taxon>Picea</taxon>
    </lineage>
</organism>
<dbReference type="AlphaFoldDB" id="A0A101M1K6"/>
<reference evidence="1" key="1">
    <citation type="journal article" date="2015" name="Genome Biol. Evol.">
        <title>Organellar Genomes of White Spruce (Picea glauca): Assembly and Annotation.</title>
        <authorList>
            <person name="Jackman S.D."/>
            <person name="Warren R.L."/>
            <person name="Gibb E.A."/>
            <person name="Vandervalk B.P."/>
            <person name="Mohamadi H."/>
            <person name="Chu J."/>
            <person name="Raymond A."/>
            <person name="Pleasance S."/>
            <person name="Coope R."/>
            <person name="Wildung M.R."/>
            <person name="Ritland C.E."/>
            <person name="Bousquet J."/>
            <person name="Jones S.J."/>
            <person name="Bohlmann J."/>
            <person name="Birol I."/>
        </authorList>
    </citation>
    <scope>NUCLEOTIDE SEQUENCE [LARGE SCALE GENOMIC DNA]</scope>
    <source>
        <tissue evidence="1">Flushing bud</tissue>
    </source>
</reference>
<accession>A0A101M1K6</accession>
<evidence type="ECO:0000313" key="1">
    <source>
        <dbReference type="EMBL" id="KUM49369.1"/>
    </source>
</evidence>
<geneLocation type="mitochondrion" evidence="1"/>
<name>A0A101M1K6_PICGL</name>
<protein>
    <submittedName>
        <fullName evidence="1">Uncharacterized protein</fullName>
    </submittedName>
</protein>
<gene>
    <name evidence="1" type="ORF">ABT39_MTgene3918</name>
</gene>
<keyword evidence="1" id="KW-0496">Mitochondrion</keyword>
<proteinExistence type="predicted"/>